<dbReference type="Proteomes" id="UP000631535">
    <property type="component" value="Unassembled WGS sequence"/>
</dbReference>
<organism evidence="2 3">
    <name type="scientific">Streptomyces daqingensis</name>
    <dbReference type="NCBI Taxonomy" id="1472640"/>
    <lineage>
        <taxon>Bacteria</taxon>
        <taxon>Bacillati</taxon>
        <taxon>Actinomycetota</taxon>
        <taxon>Actinomycetes</taxon>
        <taxon>Kitasatosporales</taxon>
        <taxon>Streptomycetaceae</taxon>
        <taxon>Streptomyces</taxon>
    </lineage>
</organism>
<evidence type="ECO:0000256" key="1">
    <source>
        <dbReference type="SAM" id="MobiDB-lite"/>
    </source>
</evidence>
<evidence type="ECO:0000313" key="2">
    <source>
        <dbReference type="EMBL" id="GGO53675.1"/>
    </source>
</evidence>
<sequence length="134" mass="13521">MTGWDLDPQGIRGVLNSTGHAAEGLEKQAKTFGKNLQSAAKSAGTISAEGGGGSGGEGAQGGLVALALSQFAERAVLDLKAVAQRAGRSMNGAVKATTEYLEGDLQMAAEAQRRASAASGPVDVAPKQTGREPR</sequence>
<name>A0ABQ2ML07_9ACTN</name>
<dbReference type="InterPro" id="IPR045436">
    <property type="entry name" value="DUF6507"/>
</dbReference>
<proteinExistence type="predicted"/>
<keyword evidence="3" id="KW-1185">Reference proteome</keyword>
<gene>
    <name evidence="2" type="ORF">GCM10012287_40890</name>
</gene>
<evidence type="ECO:0008006" key="4">
    <source>
        <dbReference type="Google" id="ProtNLM"/>
    </source>
</evidence>
<protein>
    <recommendedName>
        <fullName evidence="4">Excreted virulence factor EspC, type VII ESX diderm</fullName>
    </recommendedName>
</protein>
<dbReference type="RefSeq" id="WP_189038622.1">
    <property type="nucleotide sequence ID" value="NZ_BMMP01000013.1"/>
</dbReference>
<comment type="caution">
    <text evidence="2">The sequence shown here is derived from an EMBL/GenBank/DDBJ whole genome shotgun (WGS) entry which is preliminary data.</text>
</comment>
<accession>A0ABQ2ML07</accession>
<dbReference type="Pfam" id="PF20117">
    <property type="entry name" value="DUF6507"/>
    <property type="match status" value="1"/>
</dbReference>
<evidence type="ECO:0000313" key="3">
    <source>
        <dbReference type="Proteomes" id="UP000631535"/>
    </source>
</evidence>
<reference evidence="3" key="1">
    <citation type="journal article" date="2019" name="Int. J. Syst. Evol. Microbiol.">
        <title>The Global Catalogue of Microorganisms (GCM) 10K type strain sequencing project: providing services to taxonomists for standard genome sequencing and annotation.</title>
        <authorList>
            <consortium name="The Broad Institute Genomics Platform"/>
            <consortium name="The Broad Institute Genome Sequencing Center for Infectious Disease"/>
            <person name="Wu L."/>
            <person name="Ma J."/>
        </authorList>
    </citation>
    <scope>NUCLEOTIDE SEQUENCE [LARGE SCALE GENOMIC DNA]</scope>
    <source>
        <strain evidence="3">CGMCC 4.7178</strain>
    </source>
</reference>
<feature type="region of interest" description="Disordered" evidence="1">
    <location>
        <begin position="111"/>
        <end position="134"/>
    </location>
</feature>
<dbReference type="EMBL" id="BMMP01000013">
    <property type="protein sequence ID" value="GGO53675.1"/>
    <property type="molecule type" value="Genomic_DNA"/>
</dbReference>